<dbReference type="Proteomes" id="UP000580830">
    <property type="component" value="Unassembled WGS sequence"/>
</dbReference>
<evidence type="ECO:0000313" key="2">
    <source>
        <dbReference type="EMBL" id="HHW32664.1"/>
    </source>
</evidence>
<dbReference type="EMBL" id="DULP01000013">
    <property type="protein sequence ID" value="HHW32664.1"/>
    <property type="molecule type" value="Genomic_DNA"/>
</dbReference>
<name>A0A832PJQ0_9RHOB</name>
<proteinExistence type="predicted"/>
<dbReference type="AlphaFoldDB" id="A0A832PJQ0"/>
<accession>A0A832PJQ0</accession>
<feature type="transmembrane region" description="Helical" evidence="1">
    <location>
        <begin position="53"/>
        <end position="78"/>
    </location>
</feature>
<evidence type="ECO:0000313" key="3">
    <source>
        <dbReference type="Proteomes" id="UP000580830"/>
    </source>
</evidence>
<keyword evidence="1" id="KW-0812">Transmembrane</keyword>
<organism evidence="2 3">
    <name type="scientific">Paracoccus solventivorans</name>
    <dbReference type="NCBI Taxonomy" id="53463"/>
    <lineage>
        <taxon>Bacteria</taxon>
        <taxon>Pseudomonadati</taxon>
        <taxon>Pseudomonadota</taxon>
        <taxon>Alphaproteobacteria</taxon>
        <taxon>Rhodobacterales</taxon>
        <taxon>Paracoccaceae</taxon>
        <taxon>Paracoccus</taxon>
    </lineage>
</organism>
<dbReference type="RefSeq" id="WP_303728840.1">
    <property type="nucleotide sequence ID" value="NZ_DULP01000013.1"/>
</dbReference>
<reference evidence="2 3" key="1">
    <citation type="journal article" date="2020" name="Biotechnol. Biofuels">
        <title>New insights from the biogas microbiome by comprehensive genome-resolved metagenomics of nearly 1600 species originating from multiple anaerobic digesters.</title>
        <authorList>
            <person name="Campanaro S."/>
            <person name="Treu L."/>
            <person name="Rodriguez-R L.M."/>
            <person name="Kovalovszki A."/>
            <person name="Ziels R.M."/>
            <person name="Maus I."/>
            <person name="Zhu X."/>
            <person name="Kougias P.G."/>
            <person name="Basile A."/>
            <person name="Luo G."/>
            <person name="Schluter A."/>
            <person name="Konstantinidis K.T."/>
            <person name="Angelidaki I."/>
        </authorList>
    </citation>
    <scope>NUCLEOTIDE SEQUENCE [LARGE SCALE GENOMIC DNA]</scope>
    <source>
        <strain evidence="2">AS04akNAM_125</strain>
    </source>
</reference>
<sequence>MPASSTPRIYDPGLHRDETGATVLIPEAVEHYQPSGSGSCRYPEPDRGESLPMIGVVLTALIALLLLALASTAAWIVISADWPAILHQIAPTTRMTLEDGVRLIERRG</sequence>
<keyword evidence="1" id="KW-1133">Transmembrane helix</keyword>
<evidence type="ECO:0000256" key="1">
    <source>
        <dbReference type="SAM" id="Phobius"/>
    </source>
</evidence>
<keyword evidence="1" id="KW-0472">Membrane</keyword>
<gene>
    <name evidence="2" type="ORF">GXX24_00765</name>
</gene>
<protein>
    <submittedName>
        <fullName evidence="2">Uncharacterized protein</fullName>
    </submittedName>
</protein>
<comment type="caution">
    <text evidence="2">The sequence shown here is derived from an EMBL/GenBank/DDBJ whole genome shotgun (WGS) entry which is preliminary data.</text>
</comment>